<dbReference type="InterPro" id="IPR000120">
    <property type="entry name" value="Amidase"/>
</dbReference>
<dbReference type="Gene3D" id="3.90.1300.10">
    <property type="entry name" value="Amidase signature (AS) domain"/>
    <property type="match status" value="1"/>
</dbReference>
<reference evidence="3 4" key="1">
    <citation type="submission" date="2020-03" db="EMBL/GenBank/DDBJ databases">
        <title>Sequencing the genomes of 1000 actinobacteria strains.</title>
        <authorList>
            <person name="Klenk H.-P."/>
        </authorList>
    </citation>
    <scope>NUCLEOTIDE SEQUENCE [LARGE SCALE GENOMIC DNA]</scope>
    <source>
        <strain evidence="3 4">DSM 45668</strain>
    </source>
</reference>
<keyword evidence="3" id="KW-0378">Hydrolase</keyword>
<organism evidence="3 4">
    <name type="scientific">Amycolatopsis viridis</name>
    <dbReference type="NCBI Taxonomy" id="185678"/>
    <lineage>
        <taxon>Bacteria</taxon>
        <taxon>Bacillati</taxon>
        <taxon>Actinomycetota</taxon>
        <taxon>Actinomycetes</taxon>
        <taxon>Pseudonocardiales</taxon>
        <taxon>Pseudonocardiaceae</taxon>
        <taxon>Amycolatopsis</taxon>
    </lineage>
</organism>
<proteinExistence type="predicted"/>
<evidence type="ECO:0000313" key="3">
    <source>
        <dbReference type="EMBL" id="NIH81889.1"/>
    </source>
</evidence>
<dbReference type="Proteomes" id="UP000754495">
    <property type="component" value="Unassembled WGS sequence"/>
</dbReference>
<gene>
    <name evidence="3" type="ORF">FHX46_004419</name>
</gene>
<keyword evidence="4" id="KW-1185">Reference proteome</keyword>
<dbReference type="RefSeq" id="WP_167118344.1">
    <property type="nucleotide sequence ID" value="NZ_JAANOU010000001.1"/>
</dbReference>
<dbReference type="PANTHER" id="PTHR11895:SF170">
    <property type="entry name" value="AMIDASE"/>
    <property type="match status" value="1"/>
</dbReference>
<dbReference type="GO" id="GO:0004040">
    <property type="term" value="F:amidase activity"/>
    <property type="evidence" value="ECO:0007669"/>
    <property type="project" value="UniProtKB-EC"/>
</dbReference>
<dbReference type="EMBL" id="JAANOU010000001">
    <property type="protein sequence ID" value="NIH81889.1"/>
    <property type="molecule type" value="Genomic_DNA"/>
</dbReference>
<dbReference type="Pfam" id="PF01425">
    <property type="entry name" value="Amidase"/>
    <property type="match status" value="1"/>
</dbReference>
<protein>
    <submittedName>
        <fullName evidence="3">Amidase</fullName>
        <ecNumber evidence="3">3.5.1.4</ecNumber>
    </submittedName>
</protein>
<feature type="domain" description="Amidase" evidence="2">
    <location>
        <begin position="80"/>
        <end position="484"/>
    </location>
</feature>
<dbReference type="PANTHER" id="PTHR11895">
    <property type="entry name" value="TRANSAMIDASE"/>
    <property type="match status" value="1"/>
</dbReference>
<accession>A0ABX0SY41</accession>
<feature type="region of interest" description="Disordered" evidence="1">
    <location>
        <begin position="40"/>
        <end position="63"/>
    </location>
</feature>
<comment type="caution">
    <text evidence="3">The sequence shown here is derived from an EMBL/GenBank/DDBJ whole genome shotgun (WGS) entry which is preliminary data.</text>
</comment>
<evidence type="ECO:0000313" key="4">
    <source>
        <dbReference type="Proteomes" id="UP000754495"/>
    </source>
</evidence>
<dbReference type="EC" id="3.5.1.4" evidence="3"/>
<evidence type="ECO:0000256" key="1">
    <source>
        <dbReference type="SAM" id="MobiDB-lite"/>
    </source>
</evidence>
<evidence type="ECO:0000259" key="2">
    <source>
        <dbReference type="Pfam" id="PF01425"/>
    </source>
</evidence>
<name>A0ABX0SY41_9PSEU</name>
<sequence length="505" mass="51209">MSSPLSGADALRQADRLGLPVGAAELPAVRELVTEILDTIGALPAPEPGPASGRPTRSPTTADDPLNAVTLWTDAEPTGSGPLDGVRVAVKDCIAVSGVPMTAGSALLAGFRPDADSTVVARLRAAGARIVATTRMDELGLAAGGDSGLGGPVRNPFDHARTAGGSSSGCAAALHYDAVDVAVGADQGGSVRVPAAWCGVFGLKPTHGLVPATGSLGIDHTVDHLGPMARTTADLARVLDVLAGPDGADPRQRDLPPPSGYSRAVADAPADLAGVRFGVVRECVAGAEPDVRAAFEDVLTGLTKLGATVVIVDLPELAAAGALCFGTTVEGTAALLAAGGNGYQWRGRYWPELAQGIAQGWRDGAGQLGTAAKAVVLAGAYLQEAYRGEWYARAQNARARLEQGYVRALTGVDALLSPTTPGLPHTVSAPSDAARVRRGWAVLTNTAPANVTGLPALSMPLAQSGGLPVGVMLTGRHFDEGRLLAISAVCEREIGVRPGSSPPRP</sequence>
<dbReference type="InterPro" id="IPR036928">
    <property type="entry name" value="AS_sf"/>
</dbReference>
<dbReference type="InterPro" id="IPR023631">
    <property type="entry name" value="Amidase_dom"/>
</dbReference>
<dbReference type="SUPFAM" id="SSF75304">
    <property type="entry name" value="Amidase signature (AS) enzymes"/>
    <property type="match status" value="1"/>
</dbReference>